<organism evidence="2 3">
    <name type="scientific">Ficus carica</name>
    <name type="common">Common fig</name>
    <dbReference type="NCBI Taxonomy" id="3494"/>
    <lineage>
        <taxon>Eukaryota</taxon>
        <taxon>Viridiplantae</taxon>
        <taxon>Streptophyta</taxon>
        <taxon>Embryophyta</taxon>
        <taxon>Tracheophyta</taxon>
        <taxon>Spermatophyta</taxon>
        <taxon>Magnoliopsida</taxon>
        <taxon>eudicotyledons</taxon>
        <taxon>Gunneridae</taxon>
        <taxon>Pentapetalae</taxon>
        <taxon>rosids</taxon>
        <taxon>fabids</taxon>
        <taxon>Rosales</taxon>
        <taxon>Moraceae</taxon>
        <taxon>Ficeae</taxon>
        <taxon>Ficus</taxon>
    </lineage>
</organism>
<name>A0AA88IYR5_FICCA</name>
<dbReference type="PANTHER" id="PTHR34678:SF4">
    <property type="entry name" value="50S RIBOSOMAL PROTEIN 5, CHLOROPLASTIC"/>
    <property type="match status" value="1"/>
</dbReference>
<dbReference type="EMBL" id="BTGU01000102">
    <property type="protein sequence ID" value="GMN60783.1"/>
    <property type="molecule type" value="Genomic_DNA"/>
</dbReference>
<dbReference type="Proteomes" id="UP001187192">
    <property type="component" value="Unassembled WGS sequence"/>
</dbReference>
<dbReference type="CDD" id="cd23709">
    <property type="entry name" value="Psrp5_CTD"/>
    <property type="match status" value="1"/>
</dbReference>
<dbReference type="InterPro" id="IPR040307">
    <property type="entry name" value="Ribosomal_cL37"/>
</dbReference>
<dbReference type="PANTHER" id="PTHR34678">
    <property type="entry name" value="50S RIBOSOMAL PROTEIN 5, CHLOROPLASTIC"/>
    <property type="match status" value="1"/>
</dbReference>
<accession>A0AA88IYR5</accession>
<comment type="caution">
    <text evidence="2">The sequence shown here is derived from an EMBL/GenBank/DDBJ whole genome shotgun (WGS) entry which is preliminary data.</text>
</comment>
<evidence type="ECO:0008006" key="4">
    <source>
        <dbReference type="Google" id="ProtNLM"/>
    </source>
</evidence>
<feature type="region of interest" description="Disordered" evidence="1">
    <location>
        <begin position="247"/>
        <end position="267"/>
    </location>
</feature>
<evidence type="ECO:0000313" key="2">
    <source>
        <dbReference type="EMBL" id="GMN60783.1"/>
    </source>
</evidence>
<sequence length="267" mass="29464">MQENMSVVLCCDGVNSVSCFCSSSSSSTGSPCIPVTALPSSVILHKIRNHKTFLILICDRLARAYMVGIPTEERRPLSFSSPVLRSLVGGIDIDFQARPKTPFKGGLGWVGLWGEVVGLIPPCIKISGLMGKIWLARLSLLHYTLLVSYNTVLCTFSRFYLKPTNLPPKSSLGLCVLPHIAANKGGALGFKASSDVPGDGDSQSESDDDVPLHELQLDAKLQSKLEKKLKMKVSKKIRLRRKKLVHKRRLRKKGRWPPSRMKKLSNI</sequence>
<reference evidence="2" key="1">
    <citation type="submission" date="2023-07" db="EMBL/GenBank/DDBJ databases">
        <title>draft genome sequence of fig (Ficus carica).</title>
        <authorList>
            <person name="Takahashi T."/>
            <person name="Nishimura K."/>
        </authorList>
    </citation>
    <scope>NUCLEOTIDE SEQUENCE</scope>
</reference>
<dbReference type="GO" id="GO:0009535">
    <property type="term" value="C:chloroplast thylakoid membrane"/>
    <property type="evidence" value="ECO:0007669"/>
    <property type="project" value="TreeGrafter"/>
</dbReference>
<keyword evidence="3" id="KW-1185">Reference proteome</keyword>
<dbReference type="AlphaFoldDB" id="A0AA88IYR5"/>
<proteinExistence type="predicted"/>
<dbReference type="GO" id="GO:0032544">
    <property type="term" value="P:plastid translation"/>
    <property type="evidence" value="ECO:0007669"/>
    <property type="project" value="TreeGrafter"/>
</dbReference>
<gene>
    <name evidence="2" type="ORF">TIFTF001_029871</name>
</gene>
<evidence type="ECO:0000256" key="1">
    <source>
        <dbReference type="SAM" id="MobiDB-lite"/>
    </source>
</evidence>
<evidence type="ECO:0000313" key="3">
    <source>
        <dbReference type="Proteomes" id="UP001187192"/>
    </source>
</evidence>
<protein>
    <recommendedName>
        <fullName evidence="4">50S ribosomal protein 5, chloroplastic</fullName>
    </recommendedName>
</protein>